<reference evidence="2" key="1">
    <citation type="journal article" date="2014" name="Int. J. Syst. Evol. Microbiol.">
        <title>Complete genome sequence of Corynebacterium casei LMG S-19264T (=DSM 44701T), isolated from a smear-ripened cheese.</title>
        <authorList>
            <consortium name="US DOE Joint Genome Institute (JGI-PGF)"/>
            <person name="Walter F."/>
            <person name="Albersmeier A."/>
            <person name="Kalinowski J."/>
            <person name="Ruckert C."/>
        </authorList>
    </citation>
    <scope>NUCLEOTIDE SEQUENCE</scope>
    <source>
        <strain evidence="2">CGMCC 1.15254</strain>
    </source>
</reference>
<dbReference type="RefSeq" id="WP_188661177.1">
    <property type="nucleotide sequence ID" value="NZ_BMHV01000003.1"/>
</dbReference>
<organism evidence="2 3">
    <name type="scientific">Terasakiella brassicae</name>
    <dbReference type="NCBI Taxonomy" id="1634917"/>
    <lineage>
        <taxon>Bacteria</taxon>
        <taxon>Pseudomonadati</taxon>
        <taxon>Pseudomonadota</taxon>
        <taxon>Alphaproteobacteria</taxon>
        <taxon>Rhodospirillales</taxon>
        <taxon>Terasakiellaceae</taxon>
        <taxon>Terasakiella</taxon>
    </lineage>
</organism>
<sequence>MKVSFLITAILCLGIYTTAHAQDGWQEATPDGLTDWTNGYVEATGQGTSRYMGNRVQEELMAKQAARTTAQARLLEIIKGIRLTGLTTIATLGRGDTRAATRIKGTLRGARQIAEQVSWHEDKTSRRGETVLAEVTLRVCITPTCQATTQNLTGATLNLPQKTNPSSKPVSSNNETTSVIIDLEQALYLPALAPEIIDEKDKTIYSQDSVDAEITAHTGLIHYAKDIAKAKKMSVSGSNPLIIKAVGVSPDNRIVLSEADGQKINALDALKQGHLIVALD</sequence>
<keyword evidence="3" id="KW-1185">Reference proteome</keyword>
<evidence type="ECO:0000256" key="1">
    <source>
        <dbReference type="SAM" id="SignalP"/>
    </source>
</evidence>
<dbReference type="Proteomes" id="UP000632498">
    <property type="component" value="Unassembled WGS sequence"/>
</dbReference>
<keyword evidence="1" id="KW-0732">Signal</keyword>
<reference evidence="2" key="2">
    <citation type="submission" date="2020-09" db="EMBL/GenBank/DDBJ databases">
        <authorList>
            <person name="Sun Q."/>
            <person name="Zhou Y."/>
        </authorList>
    </citation>
    <scope>NUCLEOTIDE SEQUENCE</scope>
    <source>
        <strain evidence="2">CGMCC 1.15254</strain>
    </source>
</reference>
<comment type="caution">
    <text evidence="2">The sequence shown here is derived from an EMBL/GenBank/DDBJ whole genome shotgun (WGS) entry which is preliminary data.</text>
</comment>
<name>A0A917BS31_9PROT</name>
<protein>
    <submittedName>
        <fullName evidence="2">Uncharacterized protein</fullName>
    </submittedName>
</protein>
<evidence type="ECO:0000313" key="3">
    <source>
        <dbReference type="Proteomes" id="UP000632498"/>
    </source>
</evidence>
<feature type="signal peptide" evidence="1">
    <location>
        <begin position="1"/>
        <end position="21"/>
    </location>
</feature>
<gene>
    <name evidence="2" type="ORF">GCM10011332_05220</name>
</gene>
<feature type="chain" id="PRO_5036744688" evidence="1">
    <location>
        <begin position="22"/>
        <end position="280"/>
    </location>
</feature>
<accession>A0A917BS31</accession>
<evidence type="ECO:0000313" key="2">
    <source>
        <dbReference type="EMBL" id="GGF54788.1"/>
    </source>
</evidence>
<proteinExistence type="predicted"/>
<dbReference type="EMBL" id="BMHV01000003">
    <property type="protein sequence ID" value="GGF54788.1"/>
    <property type="molecule type" value="Genomic_DNA"/>
</dbReference>
<dbReference type="AlphaFoldDB" id="A0A917BS31"/>